<dbReference type="EMBL" id="CP019633">
    <property type="protein sequence ID" value="AQQ08226.1"/>
    <property type="molecule type" value="Genomic_DNA"/>
</dbReference>
<evidence type="ECO:0000313" key="2">
    <source>
        <dbReference type="Proteomes" id="UP000188273"/>
    </source>
</evidence>
<dbReference type="PANTHER" id="PTHR38474">
    <property type="entry name" value="SLR0299 PROTEIN"/>
    <property type="match status" value="1"/>
</dbReference>
<proteinExistence type="predicted"/>
<dbReference type="InterPro" id="IPR001707">
    <property type="entry name" value="Cmp_AcTrfase"/>
</dbReference>
<dbReference type="SUPFAM" id="SSF52777">
    <property type="entry name" value="CoA-dependent acyltransferases"/>
    <property type="match status" value="1"/>
</dbReference>
<dbReference type="GO" id="GO:0008811">
    <property type="term" value="F:chloramphenicol O-acetyltransferase activity"/>
    <property type="evidence" value="ECO:0007669"/>
    <property type="project" value="InterPro"/>
</dbReference>
<organism evidence="1 2">
    <name type="scientific">Sedimentisphaera cyanobacteriorum</name>
    <dbReference type="NCBI Taxonomy" id="1940790"/>
    <lineage>
        <taxon>Bacteria</taxon>
        <taxon>Pseudomonadati</taxon>
        <taxon>Planctomycetota</taxon>
        <taxon>Phycisphaerae</taxon>
        <taxon>Sedimentisphaerales</taxon>
        <taxon>Sedimentisphaeraceae</taxon>
        <taxon>Sedimentisphaera</taxon>
    </lineage>
</organism>
<dbReference type="Gene3D" id="3.30.559.10">
    <property type="entry name" value="Chloramphenicol acetyltransferase-like domain"/>
    <property type="match status" value="1"/>
</dbReference>
<dbReference type="Pfam" id="PF00302">
    <property type="entry name" value="CAT"/>
    <property type="match status" value="1"/>
</dbReference>
<reference evidence="2" key="1">
    <citation type="submission" date="2017-02" db="EMBL/GenBank/DDBJ databases">
        <title>Comparative genomics and description of representatives of a novel lineage of planctomycetes thriving in anoxic sediments.</title>
        <authorList>
            <person name="Spring S."/>
            <person name="Bunk B."/>
            <person name="Sproer C."/>
            <person name="Klenk H.-P."/>
        </authorList>
    </citation>
    <scope>NUCLEOTIDE SEQUENCE [LARGE SCALE GENOMIC DNA]</scope>
    <source>
        <strain evidence="2">L21-RPul-D3</strain>
    </source>
</reference>
<dbReference type="PANTHER" id="PTHR38474:SF1">
    <property type="entry name" value="SLR0299 PROTEIN"/>
    <property type="match status" value="1"/>
</dbReference>
<protein>
    <submittedName>
        <fullName evidence="1">Chloramphenicol acetyltransferase</fullName>
    </submittedName>
</protein>
<keyword evidence="2" id="KW-1185">Reference proteome</keyword>
<dbReference type="SMART" id="SM01059">
    <property type="entry name" value="CAT"/>
    <property type="match status" value="1"/>
</dbReference>
<sequence length="240" mass="28086">MSNTKSFEVEGGYSLEDLLEMFEGSRVDLSRFADYPKFALEYFHDKSEIADPNLHMTLQLDITSVREKYDRDFAGINSTFTSFLVHKLLLAASGIEFLRYRFIEGSWYCFDNLPLFFPVAVGGDKRFMEIIIDSPARLSFPDFAEQYCRGLERIRKSPSDYRPVPNEIWKNIWFIGNLSYMRFTSFGVHLNKRDTGRPIFYFGQRYQQDGRLYVPLYSRLDHATGDPFILNEVIESFLSL</sequence>
<accession>A0A1Q2HLW8</accession>
<dbReference type="KEGG" id="pbu:L21SP3_00002"/>
<gene>
    <name evidence="1" type="ORF">L21SP3_00002</name>
</gene>
<evidence type="ECO:0000313" key="1">
    <source>
        <dbReference type="EMBL" id="AQQ08226.1"/>
    </source>
</evidence>
<name>A0A1Q2HLW8_9BACT</name>
<dbReference type="OrthoDB" id="583161at2"/>
<dbReference type="AlphaFoldDB" id="A0A1Q2HLW8"/>
<dbReference type="Proteomes" id="UP000188273">
    <property type="component" value="Chromosome"/>
</dbReference>
<dbReference type="RefSeq" id="WP_077538308.1">
    <property type="nucleotide sequence ID" value="NZ_CP019633.1"/>
</dbReference>
<dbReference type="InterPro" id="IPR023213">
    <property type="entry name" value="CAT-like_dom_sf"/>
</dbReference>
<keyword evidence="1" id="KW-0808">Transferase</keyword>